<feature type="transmembrane region" description="Helical" evidence="1">
    <location>
        <begin position="163"/>
        <end position="182"/>
    </location>
</feature>
<dbReference type="Proteomes" id="UP000280696">
    <property type="component" value="Unassembled WGS sequence"/>
</dbReference>
<feature type="transmembrane region" description="Helical" evidence="1">
    <location>
        <begin position="194"/>
        <end position="214"/>
    </location>
</feature>
<reference evidence="2 3" key="1">
    <citation type="submission" date="2018-09" db="EMBL/GenBank/DDBJ databases">
        <title>Murine metabolic-syndrome-specific gut microbial biobank.</title>
        <authorList>
            <person name="Liu C."/>
        </authorList>
    </citation>
    <scope>NUCLEOTIDE SEQUENCE [LARGE SCALE GENOMIC DNA]</scope>
    <source>
        <strain evidence="2 3">0.1xD8-82</strain>
    </source>
</reference>
<dbReference type="PANTHER" id="PTHR43471">
    <property type="entry name" value="ABC TRANSPORTER PERMEASE"/>
    <property type="match status" value="1"/>
</dbReference>
<feature type="transmembrane region" description="Helical" evidence="1">
    <location>
        <begin position="16"/>
        <end position="34"/>
    </location>
</feature>
<dbReference type="GO" id="GO:0140359">
    <property type="term" value="F:ABC-type transporter activity"/>
    <property type="evidence" value="ECO:0007669"/>
    <property type="project" value="InterPro"/>
</dbReference>
<sequence>MRALIKNELHRSRKHLLIWLGIMFLLIGFCYYEYLSLKDSLGEVALMLSGMPRLLTTMFGVKGDFNTALGWYSCIYFWVSILAFVYALNLGISCIAKEVKNGTSAYLFTKPVCRTEIVLSKIIASAVNLLIFSAFSGLCNYVLLILPTGGLEQPKAALTTTIGLYLTQLMFFTVGLLISSVVKKYKSAVQVSTIFLLLSYFLAIAAQYSGIYFLDLLSPLRYFDVYDVTLNGIQIFRLILAFSIMAVCICFASKQWEKREL</sequence>
<evidence type="ECO:0000313" key="2">
    <source>
        <dbReference type="EMBL" id="RKI88715.1"/>
    </source>
</evidence>
<dbReference type="AlphaFoldDB" id="A0A3A9AQU2"/>
<feature type="transmembrane region" description="Helical" evidence="1">
    <location>
        <begin position="234"/>
        <end position="252"/>
    </location>
</feature>
<evidence type="ECO:0008006" key="4">
    <source>
        <dbReference type="Google" id="ProtNLM"/>
    </source>
</evidence>
<keyword evidence="1" id="KW-0812">Transmembrane</keyword>
<feature type="transmembrane region" description="Helical" evidence="1">
    <location>
        <begin position="75"/>
        <end position="96"/>
    </location>
</feature>
<evidence type="ECO:0000313" key="3">
    <source>
        <dbReference type="Proteomes" id="UP000280696"/>
    </source>
</evidence>
<accession>A0A3A9AQU2</accession>
<organism evidence="2 3">
    <name type="scientific">Parablautia intestinalis</name>
    <dbReference type="NCBI Taxonomy" id="2320100"/>
    <lineage>
        <taxon>Bacteria</taxon>
        <taxon>Bacillati</taxon>
        <taxon>Bacillota</taxon>
        <taxon>Clostridia</taxon>
        <taxon>Lachnospirales</taxon>
        <taxon>Lachnospiraceae</taxon>
        <taxon>Parablautia</taxon>
    </lineage>
</organism>
<comment type="caution">
    <text evidence="2">The sequence shown here is derived from an EMBL/GenBank/DDBJ whole genome shotgun (WGS) entry which is preliminary data.</text>
</comment>
<keyword evidence="1" id="KW-1133">Transmembrane helix</keyword>
<keyword evidence="1" id="KW-0472">Membrane</keyword>
<gene>
    <name evidence="2" type="ORF">D7V94_18865</name>
</gene>
<proteinExistence type="predicted"/>
<dbReference type="OrthoDB" id="9800309at2"/>
<dbReference type="Pfam" id="PF12679">
    <property type="entry name" value="ABC2_membrane_2"/>
    <property type="match status" value="1"/>
</dbReference>
<dbReference type="RefSeq" id="WP_120471856.1">
    <property type="nucleotide sequence ID" value="NZ_RAYQ01000025.1"/>
</dbReference>
<dbReference type="EMBL" id="RAYQ01000025">
    <property type="protein sequence ID" value="RKI88715.1"/>
    <property type="molecule type" value="Genomic_DNA"/>
</dbReference>
<name>A0A3A9AQU2_9FIRM</name>
<evidence type="ECO:0000256" key="1">
    <source>
        <dbReference type="SAM" id="Phobius"/>
    </source>
</evidence>
<feature type="transmembrane region" description="Helical" evidence="1">
    <location>
        <begin position="117"/>
        <end position="143"/>
    </location>
</feature>
<protein>
    <recommendedName>
        <fullName evidence="4">ABC transporter permease</fullName>
    </recommendedName>
</protein>
<keyword evidence="3" id="KW-1185">Reference proteome</keyword>
<dbReference type="GO" id="GO:0005886">
    <property type="term" value="C:plasma membrane"/>
    <property type="evidence" value="ECO:0007669"/>
    <property type="project" value="UniProtKB-SubCell"/>
</dbReference>